<feature type="domain" description="Reverse transcriptase" evidence="4">
    <location>
        <begin position="1"/>
        <end position="82"/>
    </location>
</feature>
<protein>
    <recommendedName>
        <fullName evidence="1">RNA-directed DNA polymerase</fullName>
        <ecNumber evidence="1">2.7.7.49</ecNumber>
    </recommendedName>
</protein>
<accession>A0AAV1LU44</accession>
<dbReference type="PROSITE" id="PS50878">
    <property type="entry name" value="RT_POL"/>
    <property type="match status" value="1"/>
</dbReference>
<dbReference type="PANTHER" id="PTHR37984">
    <property type="entry name" value="PROTEIN CBG26694"/>
    <property type="match status" value="1"/>
</dbReference>
<dbReference type="CDD" id="cd09274">
    <property type="entry name" value="RNase_HI_RT_Ty3"/>
    <property type="match status" value="1"/>
</dbReference>
<dbReference type="EMBL" id="CAVLGL010000104">
    <property type="protein sequence ID" value="CAK1598775.1"/>
    <property type="molecule type" value="Genomic_DNA"/>
</dbReference>
<dbReference type="SUPFAM" id="SSF56672">
    <property type="entry name" value="DNA/RNA polymerases"/>
    <property type="match status" value="1"/>
</dbReference>
<dbReference type="InterPro" id="IPR043502">
    <property type="entry name" value="DNA/RNA_pol_sf"/>
</dbReference>
<keyword evidence="3" id="KW-1133">Transmembrane helix</keyword>
<evidence type="ECO:0000313" key="5">
    <source>
        <dbReference type="EMBL" id="CAK1598775.1"/>
    </source>
</evidence>
<reference evidence="6 7" key="1">
    <citation type="submission" date="2023-11" db="EMBL/GenBank/DDBJ databases">
        <authorList>
            <person name="Hedman E."/>
            <person name="Englund M."/>
            <person name="Stromberg M."/>
            <person name="Nyberg Akerstrom W."/>
            <person name="Nylinder S."/>
            <person name="Jareborg N."/>
            <person name="Kallberg Y."/>
            <person name="Kronander E."/>
        </authorList>
    </citation>
    <scope>NUCLEOTIDE SEQUENCE [LARGE SCALE GENOMIC DNA]</scope>
</reference>
<evidence type="ECO:0000313" key="7">
    <source>
        <dbReference type="Proteomes" id="UP001314205"/>
    </source>
</evidence>
<dbReference type="Pfam" id="PF17919">
    <property type="entry name" value="RT_RNaseH_2"/>
    <property type="match status" value="1"/>
</dbReference>
<dbReference type="FunFam" id="3.30.70.270:FF:000020">
    <property type="entry name" value="Transposon Tf2-6 polyprotein-like Protein"/>
    <property type="match status" value="1"/>
</dbReference>
<dbReference type="Pfam" id="PF00078">
    <property type="entry name" value="RVT_1"/>
    <property type="match status" value="1"/>
</dbReference>
<comment type="caution">
    <text evidence="6">The sequence shown here is derived from an EMBL/GenBank/DDBJ whole genome shotgun (WGS) entry which is preliminary data.</text>
</comment>
<keyword evidence="7" id="KW-1185">Reference proteome</keyword>
<dbReference type="EC" id="2.7.7.49" evidence="1"/>
<dbReference type="InterPro" id="IPR041577">
    <property type="entry name" value="RT_RNaseH_2"/>
</dbReference>
<dbReference type="AlphaFoldDB" id="A0AAV1LU44"/>
<feature type="transmembrane region" description="Helical" evidence="3">
    <location>
        <begin position="448"/>
        <end position="467"/>
    </location>
</feature>
<dbReference type="InterPro" id="IPR043128">
    <property type="entry name" value="Rev_trsase/Diguanyl_cyclase"/>
</dbReference>
<keyword evidence="3" id="KW-0812">Transmembrane</keyword>
<dbReference type="Gene3D" id="3.30.70.270">
    <property type="match status" value="2"/>
</dbReference>
<dbReference type="EMBL" id="CAVLGL010000104">
    <property type="protein sequence ID" value="CAK1598776.1"/>
    <property type="molecule type" value="Genomic_DNA"/>
</dbReference>
<evidence type="ECO:0000256" key="3">
    <source>
        <dbReference type="SAM" id="Phobius"/>
    </source>
</evidence>
<keyword evidence="3" id="KW-0472">Membrane</keyword>
<name>A0AAV1LU44_9NEOP</name>
<gene>
    <name evidence="5" type="ORF">PARMNEM_LOCUS17728</name>
    <name evidence="6" type="ORF">PARMNEM_LOCUS17729</name>
</gene>
<organism evidence="6 7">
    <name type="scientific">Parnassius mnemosyne</name>
    <name type="common">clouded apollo</name>
    <dbReference type="NCBI Taxonomy" id="213953"/>
    <lineage>
        <taxon>Eukaryota</taxon>
        <taxon>Metazoa</taxon>
        <taxon>Ecdysozoa</taxon>
        <taxon>Arthropoda</taxon>
        <taxon>Hexapoda</taxon>
        <taxon>Insecta</taxon>
        <taxon>Pterygota</taxon>
        <taxon>Neoptera</taxon>
        <taxon>Endopterygota</taxon>
        <taxon>Lepidoptera</taxon>
        <taxon>Glossata</taxon>
        <taxon>Ditrysia</taxon>
        <taxon>Papilionoidea</taxon>
        <taxon>Papilionidae</taxon>
        <taxon>Parnassiinae</taxon>
        <taxon>Parnassini</taxon>
        <taxon>Parnassius</taxon>
        <taxon>Driopa</taxon>
    </lineage>
</organism>
<dbReference type="GO" id="GO:0003964">
    <property type="term" value="F:RNA-directed DNA polymerase activity"/>
    <property type="evidence" value="ECO:0007669"/>
    <property type="project" value="UniProtKB-KW"/>
</dbReference>
<dbReference type="Proteomes" id="UP001314205">
    <property type="component" value="Unassembled WGS sequence"/>
</dbReference>
<proteinExistence type="predicted"/>
<dbReference type="CDD" id="cd01647">
    <property type="entry name" value="RT_LTR"/>
    <property type="match status" value="1"/>
</dbReference>
<evidence type="ECO:0000313" key="6">
    <source>
        <dbReference type="EMBL" id="CAK1598776.1"/>
    </source>
</evidence>
<dbReference type="InterPro" id="IPR000477">
    <property type="entry name" value="RT_dom"/>
</dbReference>
<keyword evidence="2" id="KW-0511">Multifunctional enzyme</keyword>
<dbReference type="GO" id="GO:0016787">
    <property type="term" value="F:hydrolase activity"/>
    <property type="evidence" value="ECO:0007669"/>
    <property type="project" value="UniProtKB-KW"/>
</dbReference>
<dbReference type="InterPro" id="IPR050951">
    <property type="entry name" value="Retrovirus_Pol_polyprotein"/>
</dbReference>
<dbReference type="GO" id="GO:0004519">
    <property type="term" value="F:endonuclease activity"/>
    <property type="evidence" value="ECO:0007669"/>
    <property type="project" value="UniProtKB-KW"/>
</dbReference>
<sequence>MPFDLINSPATFQCLMDRFRSGLSDVCEVAYLDDLFVVSDDVVFHVRDLRKVFDRLRVLGLKANRDKCMFTRDRVTYLGHVISSQGIQTDPEKVAAIVNMRSPSNLKELRSFLQTCSWFRKFIPQFSEIARPLTCLTKKNGKWTWGEEQIQAFATLKDKLTSAPILRQPDFKVPFVIRTDASAYALGAVLMQGEEAKDERLIEYASRLLTATECNYAVVWALDKFRGFVESSQIRIATVHQPLRWLMSLKTPSGRLARWAMEIQAYNLNIEYTPGKINLIADTLSRPPHSSSTENAACDLCSVSIDLPHRDAAEIHAAQLEDPYVQNILKDFESEDMKFTRWTDRGYYVAQGVLYRVDPDGETEEPQLVVPRSLRGELMKERSPIDVISDIRSILDNSNFVPQITPYLKRFTESLQEIKWRQERQQDLRKEVADYGMREAQLYQAGDFVLITLNPGKSFFVVFIFLLKM</sequence>
<evidence type="ECO:0000256" key="1">
    <source>
        <dbReference type="ARBA" id="ARBA00012493"/>
    </source>
</evidence>
<dbReference type="PANTHER" id="PTHR37984:SF5">
    <property type="entry name" value="PROTEIN NYNRIN-LIKE"/>
    <property type="match status" value="1"/>
</dbReference>
<evidence type="ECO:0000256" key="2">
    <source>
        <dbReference type="ARBA" id="ARBA00023268"/>
    </source>
</evidence>
<evidence type="ECO:0000259" key="4">
    <source>
        <dbReference type="PROSITE" id="PS50878"/>
    </source>
</evidence>